<dbReference type="Proteomes" id="UP000198889">
    <property type="component" value="Unassembled WGS sequence"/>
</dbReference>
<protein>
    <submittedName>
        <fullName evidence="2">DNA transformation protein</fullName>
    </submittedName>
</protein>
<name>A0A1G4UFZ7_9HYPH</name>
<dbReference type="InterPro" id="IPR047525">
    <property type="entry name" value="TfoX-like"/>
</dbReference>
<gene>
    <name evidence="2" type="ORF">SAMN05660859_3874</name>
</gene>
<dbReference type="AlphaFoldDB" id="A0A1G4UFZ7"/>
<reference evidence="3" key="1">
    <citation type="submission" date="2016-10" db="EMBL/GenBank/DDBJ databases">
        <authorList>
            <person name="Varghese N."/>
            <person name="Submissions S."/>
        </authorList>
    </citation>
    <scope>NUCLEOTIDE SEQUENCE [LARGE SCALE GENOMIC DNA]</scope>
    <source>
        <strain evidence="3">CGMCC 1.1761</strain>
    </source>
</reference>
<feature type="domain" description="TfoX N-terminal" evidence="1">
    <location>
        <begin position="8"/>
        <end position="98"/>
    </location>
</feature>
<proteinExistence type="predicted"/>
<keyword evidence="3" id="KW-1185">Reference proteome</keyword>
<evidence type="ECO:0000313" key="3">
    <source>
        <dbReference type="Proteomes" id="UP000198889"/>
    </source>
</evidence>
<dbReference type="Pfam" id="PF04993">
    <property type="entry name" value="TfoX_N"/>
    <property type="match status" value="1"/>
</dbReference>
<dbReference type="STRING" id="177413.SAMN05660859_3874"/>
<dbReference type="RefSeq" id="WP_091443029.1">
    <property type="nucleotide sequence ID" value="NZ_FMTP01000007.1"/>
</dbReference>
<accession>A0A1G4UFZ7</accession>
<organism evidence="2 3">
    <name type="scientific">Ancylobacter rudongensis</name>
    <dbReference type="NCBI Taxonomy" id="177413"/>
    <lineage>
        <taxon>Bacteria</taxon>
        <taxon>Pseudomonadati</taxon>
        <taxon>Pseudomonadota</taxon>
        <taxon>Alphaproteobacteria</taxon>
        <taxon>Hyphomicrobiales</taxon>
        <taxon>Xanthobacteraceae</taxon>
        <taxon>Ancylobacter</taxon>
    </lineage>
</organism>
<evidence type="ECO:0000259" key="1">
    <source>
        <dbReference type="Pfam" id="PF04993"/>
    </source>
</evidence>
<sequence>MDEAGIADIFAAFGPVRCRRLFGGLGLYADGVMFGLAVDGRIFLKTDPGFAADLAAAGAEAFSYDRKDGRRVSLSYWSLPEAALDDGEVAAALAHRALVIARAAAAGSPRRPRLR</sequence>
<dbReference type="SUPFAM" id="SSF159894">
    <property type="entry name" value="YgaC/TfoX-N like"/>
    <property type="match status" value="1"/>
</dbReference>
<dbReference type="Gene3D" id="3.30.1460.30">
    <property type="entry name" value="YgaC/TfoX-N like chaperone"/>
    <property type="match status" value="1"/>
</dbReference>
<dbReference type="PANTHER" id="PTHR36121:SF1">
    <property type="entry name" value="PROTEIN SXY"/>
    <property type="match status" value="1"/>
</dbReference>
<dbReference type="InterPro" id="IPR007076">
    <property type="entry name" value="TfoX_N"/>
</dbReference>
<dbReference type="PANTHER" id="PTHR36121">
    <property type="entry name" value="PROTEIN SXY"/>
    <property type="match status" value="1"/>
</dbReference>
<dbReference type="EMBL" id="FMTP01000007">
    <property type="protein sequence ID" value="SCW92583.1"/>
    <property type="molecule type" value="Genomic_DNA"/>
</dbReference>
<evidence type="ECO:0000313" key="2">
    <source>
        <dbReference type="EMBL" id="SCW92583.1"/>
    </source>
</evidence>